<dbReference type="Gene3D" id="3.40.50.720">
    <property type="entry name" value="NAD(P)-binding Rossmann-like Domain"/>
    <property type="match status" value="1"/>
</dbReference>
<dbReference type="AlphaFoldDB" id="A0A9X9S433"/>
<accession>A0A9X9S433</accession>
<name>A0A9X9S433_METOG</name>
<dbReference type="InterPro" id="IPR029903">
    <property type="entry name" value="RmlD-like-bd"/>
</dbReference>
<dbReference type="InterPro" id="IPR036291">
    <property type="entry name" value="NAD(P)-bd_dom_sf"/>
</dbReference>
<keyword evidence="3" id="KW-1185">Reference proteome</keyword>
<dbReference type="RefSeq" id="WP_268186395.1">
    <property type="nucleotide sequence ID" value="NZ_CP113361.1"/>
</dbReference>
<evidence type="ECO:0000313" key="2">
    <source>
        <dbReference type="EMBL" id="WAI01176.1"/>
    </source>
</evidence>
<dbReference type="NCBIfam" id="TIGR01214">
    <property type="entry name" value="rmlD"/>
    <property type="match status" value="1"/>
</dbReference>
<organism evidence="2 3">
    <name type="scientific">Methanogenium organophilum</name>
    <dbReference type="NCBI Taxonomy" id="2199"/>
    <lineage>
        <taxon>Archaea</taxon>
        <taxon>Methanobacteriati</taxon>
        <taxon>Methanobacteriota</taxon>
        <taxon>Stenosarchaea group</taxon>
        <taxon>Methanomicrobia</taxon>
        <taxon>Methanomicrobiales</taxon>
        <taxon>Methanomicrobiaceae</taxon>
        <taxon>Methanogenium</taxon>
    </lineage>
</organism>
<dbReference type="InterPro" id="IPR005913">
    <property type="entry name" value="dTDP_dehydrorham_reduct"/>
</dbReference>
<dbReference type="GO" id="GO:0008831">
    <property type="term" value="F:dTDP-4-dehydrorhamnose reductase activity"/>
    <property type="evidence" value="ECO:0007669"/>
    <property type="project" value="UniProtKB-EC"/>
</dbReference>
<dbReference type="PANTHER" id="PTHR10491:SF4">
    <property type="entry name" value="METHIONINE ADENOSYLTRANSFERASE 2 SUBUNIT BETA"/>
    <property type="match status" value="1"/>
</dbReference>
<dbReference type="KEGG" id="mou:OU421_12290"/>
<dbReference type="Proteomes" id="UP001163096">
    <property type="component" value="Chromosome"/>
</dbReference>
<dbReference type="Gene3D" id="3.90.25.10">
    <property type="entry name" value="UDP-galactose 4-epimerase, domain 1"/>
    <property type="match status" value="1"/>
</dbReference>
<dbReference type="EC" id="1.1.1.133" evidence="2"/>
<dbReference type="GO" id="GO:0019305">
    <property type="term" value="P:dTDP-rhamnose biosynthetic process"/>
    <property type="evidence" value="ECO:0007669"/>
    <property type="project" value="TreeGrafter"/>
</dbReference>
<sequence>MAQKVLILGASGMLGTDLQKVYPDAVCRGHELDITDEAAVFSFISDLKPSLVINAAAFTNVDGCEDHEDLAFAVNGEGPGYIAAVCHEVGATLVHYSTDYVFDGSQEPYTESDIPNPINVYGASKLRGERAIMAAMEDYRIIRTSWLFGQNGPNFVDTMLRISDEMETVRVVEDQYGKPTYTVDLAAKTLVIANGEPGMYHITNEGVCSWFEFASAIIPNVEPCSSEEFIRPAKRPKFSVLENTKTCPMRPWQAALKEYLGTKNMETSL</sequence>
<dbReference type="PANTHER" id="PTHR10491">
    <property type="entry name" value="DTDP-4-DEHYDRORHAMNOSE REDUCTASE"/>
    <property type="match status" value="1"/>
</dbReference>
<evidence type="ECO:0000313" key="3">
    <source>
        <dbReference type="Proteomes" id="UP001163096"/>
    </source>
</evidence>
<dbReference type="EMBL" id="CP113361">
    <property type="protein sequence ID" value="WAI01176.1"/>
    <property type="molecule type" value="Genomic_DNA"/>
</dbReference>
<gene>
    <name evidence="2" type="primary">rfbD</name>
    <name evidence="2" type="ORF">OU421_12290</name>
</gene>
<evidence type="ECO:0000259" key="1">
    <source>
        <dbReference type="Pfam" id="PF04321"/>
    </source>
</evidence>
<dbReference type="SUPFAM" id="SSF51735">
    <property type="entry name" value="NAD(P)-binding Rossmann-fold domains"/>
    <property type="match status" value="1"/>
</dbReference>
<keyword evidence="2" id="KW-0560">Oxidoreductase</keyword>
<protein>
    <submittedName>
        <fullName evidence="2">dTDP-4-dehydrorhamnose reductase</fullName>
        <ecNumber evidence="2">1.1.1.133</ecNumber>
    </submittedName>
</protein>
<reference evidence="2" key="1">
    <citation type="submission" date="2022-11" db="EMBL/GenBank/DDBJ databases">
        <title>Complete genome sequence of Methanogenium organophilum DSM 3596.</title>
        <authorList>
            <person name="Chen S.-C."/>
            <person name="Lai S.-J."/>
            <person name="You Y.-T."/>
        </authorList>
    </citation>
    <scope>NUCLEOTIDE SEQUENCE</scope>
    <source>
        <strain evidence="2">DSM 3596</strain>
    </source>
</reference>
<dbReference type="GeneID" id="76835894"/>
<proteinExistence type="predicted"/>
<dbReference type="GO" id="GO:0005829">
    <property type="term" value="C:cytosol"/>
    <property type="evidence" value="ECO:0007669"/>
    <property type="project" value="TreeGrafter"/>
</dbReference>
<feature type="domain" description="RmlD-like substrate binding" evidence="1">
    <location>
        <begin position="4"/>
        <end position="261"/>
    </location>
</feature>
<dbReference type="CDD" id="cd05254">
    <property type="entry name" value="dTDP_HR_like_SDR_e"/>
    <property type="match status" value="1"/>
</dbReference>
<dbReference type="Pfam" id="PF04321">
    <property type="entry name" value="RmlD_sub_bind"/>
    <property type="match status" value="1"/>
</dbReference>